<evidence type="ECO:0000313" key="3">
    <source>
        <dbReference type="Proteomes" id="UP001199106"/>
    </source>
</evidence>
<protein>
    <submittedName>
        <fullName evidence="2">Uncharacterized protein</fullName>
    </submittedName>
</protein>
<evidence type="ECO:0000313" key="2">
    <source>
        <dbReference type="EMBL" id="KAG9186806.1"/>
    </source>
</evidence>
<gene>
    <name evidence="2" type="ORF">G6011_09914</name>
</gene>
<sequence>MPETDRQGNTIYRMESQVNTPHNGTVDRGQQLGNIMRDHTKDNKK</sequence>
<name>A0AAD4I7N6_9PLEO</name>
<feature type="region of interest" description="Disordered" evidence="1">
    <location>
        <begin position="1"/>
        <end position="45"/>
    </location>
</feature>
<accession>A0AAD4I7N6</accession>
<feature type="compositionally biased region" description="Basic and acidic residues" evidence="1">
    <location>
        <begin position="36"/>
        <end position="45"/>
    </location>
</feature>
<organism evidence="2 3">
    <name type="scientific">Alternaria panax</name>
    <dbReference type="NCBI Taxonomy" id="48097"/>
    <lineage>
        <taxon>Eukaryota</taxon>
        <taxon>Fungi</taxon>
        <taxon>Dikarya</taxon>
        <taxon>Ascomycota</taxon>
        <taxon>Pezizomycotina</taxon>
        <taxon>Dothideomycetes</taxon>
        <taxon>Pleosporomycetidae</taxon>
        <taxon>Pleosporales</taxon>
        <taxon>Pleosporineae</taxon>
        <taxon>Pleosporaceae</taxon>
        <taxon>Alternaria</taxon>
        <taxon>Alternaria sect. Panax</taxon>
    </lineage>
</organism>
<evidence type="ECO:0000256" key="1">
    <source>
        <dbReference type="SAM" id="MobiDB-lite"/>
    </source>
</evidence>
<proteinExistence type="predicted"/>
<feature type="non-terminal residue" evidence="2">
    <location>
        <position position="45"/>
    </location>
</feature>
<comment type="caution">
    <text evidence="2">The sequence shown here is derived from an EMBL/GenBank/DDBJ whole genome shotgun (WGS) entry which is preliminary data.</text>
</comment>
<keyword evidence="3" id="KW-1185">Reference proteome</keyword>
<dbReference type="Proteomes" id="UP001199106">
    <property type="component" value="Unassembled WGS sequence"/>
</dbReference>
<dbReference type="AlphaFoldDB" id="A0AAD4I7N6"/>
<dbReference type="EMBL" id="JAANER010000008">
    <property type="protein sequence ID" value="KAG9186806.1"/>
    <property type="molecule type" value="Genomic_DNA"/>
</dbReference>
<reference evidence="2" key="1">
    <citation type="submission" date="2021-07" db="EMBL/GenBank/DDBJ databases">
        <title>Genome Resource of American Ginseng Black Spot Pathogen Alternaria panax.</title>
        <authorList>
            <person name="Qiu C."/>
            <person name="Wang W."/>
            <person name="Liu Z."/>
        </authorList>
    </citation>
    <scope>NUCLEOTIDE SEQUENCE</scope>
    <source>
        <strain evidence="2">BNCC115425</strain>
    </source>
</reference>